<keyword evidence="8 10" id="KW-0239">DNA-directed DNA polymerase</keyword>
<dbReference type="GO" id="GO:0003887">
    <property type="term" value="F:DNA-directed DNA polymerase activity"/>
    <property type="evidence" value="ECO:0007669"/>
    <property type="project" value="UniProtKB-UniRule"/>
</dbReference>
<dbReference type="InterPro" id="IPR022635">
    <property type="entry name" value="DNA_polIII_beta_C"/>
</dbReference>
<name>A0A7I9VMR1_9BACT</name>
<dbReference type="Proteomes" id="UP000503640">
    <property type="component" value="Unassembled WGS sequence"/>
</dbReference>
<keyword evidence="7 10" id="KW-0235">DNA replication</keyword>
<keyword evidence="15" id="KW-1185">Reference proteome</keyword>
<dbReference type="PIRSF" id="PIRSF000804">
    <property type="entry name" value="DNA_pol_III_b"/>
    <property type="match status" value="1"/>
</dbReference>
<evidence type="ECO:0000259" key="13">
    <source>
        <dbReference type="Pfam" id="PF02768"/>
    </source>
</evidence>
<dbReference type="InterPro" id="IPR022637">
    <property type="entry name" value="DNA_polIII_beta_cen"/>
</dbReference>
<sequence>MELKIGVQELSRALSRSQGIVEKKSTMPILSHVLLEATKGGQLSVSATDLDISVSSEHACEVLKEGRACVPAKQLYEIVKALPEKDVLLKRAANNWLEVKSGSAEFRIVGLAAEDFPALPRFEKVQLVTVQPRQLLELIELTSFAASSDETRYNLNGVFFEPADGSLRAVATDGHRLSLAERPLPGDFHVKKGVILPRKGLTEMKKLLLDTVEGETKLGFIESSAVLRRPGVSLAMRLIDGAFPDYRQVIPKAGEKRFTVGRERFLDTLRRISLLSSDKAHAVKLELEAGRLRVLSQNPDLGEGREEVPVEYQGEPLKIGFNARYLMDVLGAMVNLEPVAVQDVAMELADDLSPGVVKPAGESATAFTAVVMPMRI</sequence>
<dbReference type="Gene3D" id="3.70.10.10">
    <property type="match status" value="1"/>
</dbReference>
<dbReference type="GO" id="GO:0008408">
    <property type="term" value="F:3'-5' exonuclease activity"/>
    <property type="evidence" value="ECO:0007669"/>
    <property type="project" value="InterPro"/>
</dbReference>
<evidence type="ECO:0000313" key="15">
    <source>
        <dbReference type="Proteomes" id="UP000503640"/>
    </source>
</evidence>
<accession>A0A7I9VMR1</accession>
<dbReference type="GO" id="GO:0003677">
    <property type="term" value="F:DNA binding"/>
    <property type="evidence" value="ECO:0007669"/>
    <property type="project" value="UniProtKB-UniRule"/>
</dbReference>
<evidence type="ECO:0000256" key="5">
    <source>
        <dbReference type="ARBA" id="ARBA00022679"/>
    </source>
</evidence>
<dbReference type="SMART" id="SM00480">
    <property type="entry name" value="POL3Bc"/>
    <property type="match status" value="1"/>
</dbReference>
<dbReference type="AlphaFoldDB" id="A0A7I9VMR1"/>
<dbReference type="PANTHER" id="PTHR30478">
    <property type="entry name" value="DNA POLYMERASE III SUBUNIT BETA"/>
    <property type="match status" value="1"/>
</dbReference>
<proteinExistence type="inferred from homology"/>
<evidence type="ECO:0000256" key="8">
    <source>
        <dbReference type="ARBA" id="ARBA00022932"/>
    </source>
</evidence>
<dbReference type="Pfam" id="PF00712">
    <property type="entry name" value="DNA_pol3_beta"/>
    <property type="match status" value="1"/>
</dbReference>
<evidence type="ECO:0000256" key="6">
    <source>
        <dbReference type="ARBA" id="ARBA00022695"/>
    </source>
</evidence>
<keyword evidence="9" id="KW-0238">DNA-binding</keyword>
<evidence type="ECO:0000256" key="2">
    <source>
        <dbReference type="ARBA" id="ARBA00010752"/>
    </source>
</evidence>
<comment type="similarity">
    <text evidence="2 10">Belongs to the beta sliding clamp family.</text>
</comment>
<comment type="function">
    <text evidence="10">Confers DNA tethering and processivity to DNA polymerases and other proteins. Acts as a clamp, forming a ring around DNA (a reaction catalyzed by the clamp-loading complex) which diffuses in an ATP-independent manner freely and bidirectionally along dsDNA. Initially characterized for its ability to contact the catalytic subunit of DNA polymerase III (Pol III), a complex, multichain enzyme responsible for most of the replicative synthesis in bacteria; Pol III exhibits 3'-5' exonuclease proofreading activity. The beta chain is required for initiation of replication as well as for processivity of DNA replication.</text>
</comment>
<comment type="subcellular location">
    <subcellularLocation>
        <location evidence="1 10">Cytoplasm</location>
    </subcellularLocation>
</comment>
<dbReference type="Pfam" id="PF02768">
    <property type="entry name" value="DNA_pol3_beta_3"/>
    <property type="match status" value="1"/>
</dbReference>
<dbReference type="Gene3D" id="3.10.150.10">
    <property type="entry name" value="DNA Polymerase III, subunit A, domain 2"/>
    <property type="match status" value="1"/>
</dbReference>
<dbReference type="EMBL" id="BJTG01000005">
    <property type="protein sequence ID" value="GEJ57695.1"/>
    <property type="molecule type" value="Genomic_DNA"/>
</dbReference>
<evidence type="ECO:0000256" key="9">
    <source>
        <dbReference type="ARBA" id="ARBA00023125"/>
    </source>
</evidence>
<feature type="domain" description="DNA polymerase III beta sliding clamp central" evidence="12">
    <location>
        <begin position="130"/>
        <end position="245"/>
    </location>
</feature>
<dbReference type="InterPro" id="IPR022634">
    <property type="entry name" value="DNA_polIII_beta_N"/>
</dbReference>
<evidence type="ECO:0000313" key="14">
    <source>
        <dbReference type="EMBL" id="GEJ57695.1"/>
    </source>
</evidence>
<dbReference type="SUPFAM" id="SSF55979">
    <property type="entry name" value="DNA clamp"/>
    <property type="match status" value="3"/>
</dbReference>
<evidence type="ECO:0000256" key="4">
    <source>
        <dbReference type="ARBA" id="ARBA00022490"/>
    </source>
</evidence>
<organism evidence="14 15">
    <name type="scientific">Anaeromyxobacter diazotrophicus</name>
    <dbReference type="NCBI Taxonomy" id="2590199"/>
    <lineage>
        <taxon>Bacteria</taxon>
        <taxon>Pseudomonadati</taxon>
        <taxon>Myxococcota</taxon>
        <taxon>Myxococcia</taxon>
        <taxon>Myxococcales</taxon>
        <taxon>Cystobacterineae</taxon>
        <taxon>Anaeromyxobacteraceae</taxon>
        <taxon>Anaeromyxobacter</taxon>
    </lineage>
</organism>
<dbReference type="GO" id="GO:0006271">
    <property type="term" value="P:DNA strand elongation involved in DNA replication"/>
    <property type="evidence" value="ECO:0007669"/>
    <property type="project" value="TreeGrafter"/>
</dbReference>
<comment type="caution">
    <text evidence="14">The sequence shown here is derived from an EMBL/GenBank/DDBJ whole genome shotgun (WGS) entry which is preliminary data.</text>
</comment>
<comment type="subunit">
    <text evidence="10">Forms a ring-shaped head-to-tail homodimer around DNA.</text>
</comment>
<gene>
    <name evidence="14" type="primary">dnaN</name>
    <name evidence="14" type="ORF">AMYX_24360</name>
</gene>
<dbReference type="NCBIfam" id="TIGR00663">
    <property type="entry name" value="dnan"/>
    <property type="match status" value="1"/>
</dbReference>
<reference evidence="15" key="1">
    <citation type="journal article" date="2020" name="Appl. Environ. Microbiol.">
        <title>Diazotrophic Anaeromyxobacter Isolates from Soils.</title>
        <authorList>
            <person name="Masuda Y."/>
            <person name="Yamanaka H."/>
            <person name="Xu Z.X."/>
            <person name="Shiratori Y."/>
            <person name="Aono T."/>
            <person name="Amachi S."/>
            <person name="Senoo K."/>
            <person name="Itoh H."/>
        </authorList>
    </citation>
    <scope>NUCLEOTIDE SEQUENCE [LARGE SCALE GENOMIC DNA]</scope>
    <source>
        <strain evidence="15">R267</strain>
    </source>
</reference>
<dbReference type="GO" id="GO:0009360">
    <property type="term" value="C:DNA polymerase III complex"/>
    <property type="evidence" value="ECO:0007669"/>
    <property type="project" value="InterPro"/>
</dbReference>
<keyword evidence="4 10" id="KW-0963">Cytoplasm</keyword>
<evidence type="ECO:0000256" key="3">
    <source>
        <dbReference type="ARBA" id="ARBA00021035"/>
    </source>
</evidence>
<dbReference type="GO" id="GO:0005737">
    <property type="term" value="C:cytoplasm"/>
    <property type="evidence" value="ECO:0007669"/>
    <property type="project" value="UniProtKB-SubCell"/>
</dbReference>
<evidence type="ECO:0000259" key="12">
    <source>
        <dbReference type="Pfam" id="PF02767"/>
    </source>
</evidence>
<evidence type="ECO:0000256" key="7">
    <source>
        <dbReference type="ARBA" id="ARBA00022705"/>
    </source>
</evidence>
<evidence type="ECO:0000256" key="10">
    <source>
        <dbReference type="PIRNR" id="PIRNR000804"/>
    </source>
</evidence>
<protein>
    <recommendedName>
        <fullName evidence="3 10">Beta sliding clamp</fullName>
    </recommendedName>
</protein>
<dbReference type="CDD" id="cd00140">
    <property type="entry name" value="beta_clamp"/>
    <property type="match status" value="1"/>
</dbReference>
<dbReference type="RefSeq" id="WP_176065510.1">
    <property type="nucleotide sequence ID" value="NZ_BJTG01000005.1"/>
</dbReference>
<dbReference type="InterPro" id="IPR001001">
    <property type="entry name" value="DNA_polIII_beta"/>
</dbReference>
<feature type="domain" description="DNA polymerase III beta sliding clamp C-terminal" evidence="13">
    <location>
        <begin position="247"/>
        <end position="375"/>
    </location>
</feature>
<evidence type="ECO:0000256" key="1">
    <source>
        <dbReference type="ARBA" id="ARBA00004496"/>
    </source>
</evidence>
<dbReference type="InterPro" id="IPR046938">
    <property type="entry name" value="DNA_clamp_sf"/>
</dbReference>
<evidence type="ECO:0000259" key="11">
    <source>
        <dbReference type="Pfam" id="PF00712"/>
    </source>
</evidence>
<feature type="domain" description="DNA polymerase III beta sliding clamp N-terminal" evidence="11">
    <location>
        <begin position="1"/>
        <end position="120"/>
    </location>
</feature>
<dbReference type="Pfam" id="PF02767">
    <property type="entry name" value="DNA_pol3_beta_2"/>
    <property type="match status" value="1"/>
</dbReference>
<keyword evidence="5 10" id="KW-0808">Transferase</keyword>
<keyword evidence="6 10" id="KW-0548">Nucleotidyltransferase</keyword>
<dbReference type="PANTHER" id="PTHR30478:SF0">
    <property type="entry name" value="BETA SLIDING CLAMP"/>
    <property type="match status" value="1"/>
</dbReference>